<dbReference type="SUPFAM" id="SSF52096">
    <property type="entry name" value="ClpP/crotonase"/>
    <property type="match status" value="1"/>
</dbReference>
<sequence length="225" mass="24981">MPERSLREIGQTFGWALPAGATSLRLTLVGPIGRRTNDGRGILPWEVGARIAANSHVPAIEVELDSGGGAVVAAKEIHDMLTGAGKPVTVRVIGQCCSAAILVLLAGQYREAVASARFLIHGAATAMPPERWTAEIHRREAEALEEINRGAIDCLVARCGGPRWTYERLMECEDEISAYDALTRFFLIDRIIRWLRDWAKAETTSPKFLWMNRASQRPYFPRRRS</sequence>
<reference evidence="1 2" key="1">
    <citation type="submission" date="2024-09" db="EMBL/GenBank/DDBJ databases">
        <authorList>
            <person name="Sun Q."/>
            <person name="Mori K."/>
        </authorList>
    </citation>
    <scope>NUCLEOTIDE SEQUENCE [LARGE SCALE GENOMIC DNA]</scope>
    <source>
        <strain evidence="1 2">TBRC 4938</strain>
    </source>
</reference>
<dbReference type="Proteomes" id="UP001589692">
    <property type="component" value="Unassembled WGS sequence"/>
</dbReference>
<proteinExistence type="predicted"/>
<comment type="caution">
    <text evidence="1">The sequence shown here is derived from an EMBL/GenBank/DDBJ whole genome shotgun (WGS) entry which is preliminary data.</text>
</comment>
<keyword evidence="1" id="KW-0378">Hydrolase</keyword>
<dbReference type="Pfam" id="PF00574">
    <property type="entry name" value="CLP_protease"/>
    <property type="match status" value="1"/>
</dbReference>
<accession>A0ABV6AB90</accession>
<dbReference type="GO" id="GO:0008233">
    <property type="term" value="F:peptidase activity"/>
    <property type="evidence" value="ECO:0007669"/>
    <property type="project" value="UniProtKB-KW"/>
</dbReference>
<evidence type="ECO:0000313" key="1">
    <source>
        <dbReference type="EMBL" id="MFB9947349.1"/>
    </source>
</evidence>
<dbReference type="InterPro" id="IPR023562">
    <property type="entry name" value="ClpP/TepA"/>
</dbReference>
<dbReference type="RefSeq" id="WP_377254617.1">
    <property type="nucleotide sequence ID" value="NZ_JBHMAA010000002.1"/>
</dbReference>
<dbReference type="Gene3D" id="3.90.226.10">
    <property type="entry name" value="2-enoyl-CoA Hydratase, Chain A, domain 1"/>
    <property type="match status" value="1"/>
</dbReference>
<gene>
    <name evidence="1" type="ORF">ACFFP0_00745</name>
</gene>
<keyword evidence="2" id="KW-1185">Reference proteome</keyword>
<organism evidence="1 2">
    <name type="scientific">Rhizobium puerariae</name>
    <dbReference type="NCBI Taxonomy" id="1585791"/>
    <lineage>
        <taxon>Bacteria</taxon>
        <taxon>Pseudomonadati</taxon>
        <taxon>Pseudomonadota</taxon>
        <taxon>Alphaproteobacteria</taxon>
        <taxon>Hyphomicrobiales</taxon>
        <taxon>Rhizobiaceae</taxon>
        <taxon>Rhizobium/Agrobacterium group</taxon>
        <taxon>Rhizobium</taxon>
    </lineage>
</organism>
<evidence type="ECO:0000313" key="2">
    <source>
        <dbReference type="Proteomes" id="UP001589692"/>
    </source>
</evidence>
<protein>
    <submittedName>
        <fullName evidence="1">ATP-dependent Clp protease proteolytic subunit</fullName>
    </submittedName>
</protein>
<dbReference type="InterPro" id="IPR029045">
    <property type="entry name" value="ClpP/crotonase-like_dom_sf"/>
</dbReference>
<keyword evidence="1" id="KW-0645">Protease</keyword>
<name>A0ABV6AB90_9HYPH</name>
<dbReference type="EMBL" id="JBHMAA010000002">
    <property type="protein sequence ID" value="MFB9947349.1"/>
    <property type="molecule type" value="Genomic_DNA"/>
</dbReference>
<dbReference type="GO" id="GO:0006508">
    <property type="term" value="P:proteolysis"/>
    <property type="evidence" value="ECO:0007669"/>
    <property type="project" value="UniProtKB-KW"/>
</dbReference>